<dbReference type="EMBL" id="WMET01000012">
    <property type="protein sequence ID" value="MYL22042.1"/>
    <property type="molecule type" value="Genomic_DNA"/>
</dbReference>
<gene>
    <name evidence="1" type="ORF">GLW04_19390</name>
</gene>
<dbReference type="RefSeq" id="WP_160839958.1">
    <property type="nucleotide sequence ID" value="NZ_WMET01000012.1"/>
</dbReference>
<sequence length="118" mass="13565">MLYEYWEQYSPIGGDLPFQMTVDDNAPEGDHVPVSIQINMGYTPGAGGYGSDWEMELQRYVDGEWVFIAGRSGYCHLDSYSDREFTGINEGLTRIVLHNTIPNQSYRRIESDNFYVIH</sequence>
<protein>
    <submittedName>
        <fullName evidence="1">Uncharacterized protein</fullName>
    </submittedName>
</protein>
<name>A0A845E0G0_9BACI</name>
<evidence type="ECO:0000313" key="2">
    <source>
        <dbReference type="Proteomes" id="UP000460949"/>
    </source>
</evidence>
<accession>A0A845E0G0</accession>
<organism evidence="1 2">
    <name type="scientific">Halobacillus litoralis</name>
    <dbReference type="NCBI Taxonomy" id="45668"/>
    <lineage>
        <taxon>Bacteria</taxon>
        <taxon>Bacillati</taxon>
        <taxon>Bacillota</taxon>
        <taxon>Bacilli</taxon>
        <taxon>Bacillales</taxon>
        <taxon>Bacillaceae</taxon>
        <taxon>Halobacillus</taxon>
    </lineage>
</organism>
<dbReference type="AlphaFoldDB" id="A0A845E0G0"/>
<comment type="caution">
    <text evidence="1">The sequence shown here is derived from an EMBL/GenBank/DDBJ whole genome shotgun (WGS) entry which is preliminary data.</text>
</comment>
<reference evidence="1 2" key="1">
    <citation type="submission" date="2019-11" db="EMBL/GenBank/DDBJ databases">
        <title>Genome sequences of 17 halophilic strains isolated from different environments.</title>
        <authorList>
            <person name="Furrow R.E."/>
        </authorList>
    </citation>
    <scope>NUCLEOTIDE SEQUENCE [LARGE SCALE GENOMIC DNA]</scope>
    <source>
        <strain evidence="1 2">22511_23_Filter</strain>
    </source>
</reference>
<dbReference type="Proteomes" id="UP000460949">
    <property type="component" value="Unassembled WGS sequence"/>
</dbReference>
<evidence type="ECO:0000313" key="1">
    <source>
        <dbReference type="EMBL" id="MYL22042.1"/>
    </source>
</evidence>
<proteinExistence type="predicted"/>